<feature type="coiled-coil region" evidence="1">
    <location>
        <begin position="65"/>
        <end position="92"/>
    </location>
</feature>
<dbReference type="InterPro" id="IPR004929">
    <property type="entry name" value="I-spanin"/>
</dbReference>
<evidence type="ECO:0000313" key="2">
    <source>
        <dbReference type="EMBL" id="ECR3647535.1"/>
    </source>
</evidence>
<evidence type="ECO:0000256" key="1">
    <source>
        <dbReference type="SAM" id="Coils"/>
    </source>
</evidence>
<gene>
    <name evidence="2" type="ORF">F1A14_00115</name>
</gene>
<sequence>MNRITTGVIASLLIVAAALGWTTSHYHGNAVKYKEQRDTATHSLKLANATITDMTKRQRDVAALDAKYTKELADAKAENDALRDDVAAGRRRLLVNATCPAMPTGKSTSAARVDNAARPRLADTAQRDYFTLKERVTTMQKQLEGAQQYIREQCQQKSPPDERGINLRGVL</sequence>
<accession>A0A5Z1WYF0</accession>
<protein>
    <submittedName>
        <fullName evidence="2">Lysis protein</fullName>
    </submittedName>
</protein>
<keyword evidence="1" id="KW-0175">Coiled coil</keyword>
<dbReference type="GO" id="GO:0044659">
    <property type="term" value="P:viral release from host cell by cytolysis"/>
    <property type="evidence" value="ECO:0007669"/>
    <property type="project" value="InterPro"/>
</dbReference>
<dbReference type="Pfam" id="PF03245">
    <property type="entry name" value="Phage_lysis"/>
    <property type="match status" value="1"/>
</dbReference>
<dbReference type="HAMAP" id="MF_04137">
    <property type="entry name" value="I_SPANIN_LAMBDA"/>
    <property type="match status" value="1"/>
</dbReference>
<organism evidence="2">
    <name type="scientific">Salmonella enterica</name>
    <name type="common">Salmonella choleraesuis</name>
    <dbReference type="NCBI Taxonomy" id="28901"/>
    <lineage>
        <taxon>Bacteria</taxon>
        <taxon>Pseudomonadati</taxon>
        <taxon>Pseudomonadota</taxon>
        <taxon>Gammaproteobacteria</taxon>
        <taxon>Enterobacterales</taxon>
        <taxon>Enterobacteriaceae</taxon>
        <taxon>Salmonella</taxon>
    </lineage>
</organism>
<dbReference type="RefSeq" id="WP_076741612.1">
    <property type="nucleotide sequence ID" value="NZ_CP168929.1"/>
</dbReference>
<proteinExistence type="inferred from homology"/>
<name>A0A5Z1WYF0_SALER</name>
<comment type="caution">
    <text evidence="2">The sequence shown here is derived from an EMBL/GenBank/DDBJ whole genome shotgun (WGS) entry which is preliminary data.</text>
</comment>
<dbReference type="AlphaFoldDB" id="A0A5Z1WYF0"/>
<dbReference type="EMBL" id="AAKFXL010000001">
    <property type="protein sequence ID" value="ECR3647535.1"/>
    <property type="molecule type" value="Genomic_DNA"/>
</dbReference>
<reference evidence="2" key="1">
    <citation type="submission" date="2019-09" db="EMBL/GenBank/DDBJ databases">
        <authorList>
            <consortium name="PulseNet: The National Subtyping Network for Foodborne Disease Surveillance"/>
            <person name="Tarr C.L."/>
            <person name="Trees E."/>
            <person name="Katz L.S."/>
            <person name="Carleton-Romer H.A."/>
            <person name="Stroika S."/>
            <person name="Kucerova Z."/>
            <person name="Roache K.F."/>
            <person name="Sabol A.L."/>
            <person name="Besser J."/>
            <person name="Gerner-Smidt P."/>
        </authorList>
    </citation>
    <scope>NUCLEOTIDE SEQUENCE</scope>
    <source>
        <strain evidence="2">PNUSAS095530</strain>
    </source>
</reference>